<reference evidence="2 3" key="1">
    <citation type="journal article" date="2007" name="Appl. Environ. Microbiol.">
        <title>Genome sequence of the cellulolytic gliding bacterium Cytophaga hutchinsonii.</title>
        <authorList>
            <person name="Xie G."/>
            <person name="Bruce D.C."/>
            <person name="Challacombe J.F."/>
            <person name="Chertkov O."/>
            <person name="Detter J.C."/>
            <person name="Gilna P."/>
            <person name="Han C.S."/>
            <person name="Lucas S."/>
            <person name="Misra M."/>
            <person name="Myers G.L."/>
            <person name="Richardson P."/>
            <person name="Tapia R."/>
            <person name="Thayer N."/>
            <person name="Thompson L.S."/>
            <person name="Brettin T.S."/>
            <person name="Henrissat B."/>
            <person name="Wilson D.B."/>
            <person name="McBride M.J."/>
        </authorList>
    </citation>
    <scope>NUCLEOTIDE SEQUENCE [LARGE SCALE GENOMIC DNA]</scope>
    <source>
        <strain evidence="3">ATCC 33406 / DSM 1761 / CIP 103989 / NBRC 15051 / NCIMB 9469 / D465</strain>
    </source>
</reference>
<dbReference type="SMART" id="SM00028">
    <property type="entry name" value="TPR"/>
    <property type="match status" value="2"/>
</dbReference>
<dbReference type="InterPro" id="IPR011990">
    <property type="entry name" value="TPR-like_helical_dom_sf"/>
</dbReference>
<feature type="signal peptide" evidence="1">
    <location>
        <begin position="1"/>
        <end position="21"/>
    </location>
</feature>
<dbReference type="Proteomes" id="UP000001822">
    <property type="component" value="Chromosome"/>
</dbReference>
<feature type="chain" id="PRO_5026686545" evidence="1">
    <location>
        <begin position="22"/>
        <end position="391"/>
    </location>
</feature>
<organism evidence="2 3">
    <name type="scientific">Cytophaga hutchinsonii (strain ATCC 33406 / DSM 1761 / CIP 103989 / NBRC 15051 / NCIMB 9469 / D465)</name>
    <dbReference type="NCBI Taxonomy" id="269798"/>
    <lineage>
        <taxon>Bacteria</taxon>
        <taxon>Pseudomonadati</taxon>
        <taxon>Bacteroidota</taxon>
        <taxon>Cytophagia</taxon>
        <taxon>Cytophagales</taxon>
        <taxon>Cytophagaceae</taxon>
        <taxon>Cytophaga</taxon>
    </lineage>
</organism>
<evidence type="ECO:0000256" key="1">
    <source>
        <dbReference type="SAM" id="SignalP"/>
    </source>
</evidence>
<dbReference type="Gene3D" id="1.25.40.10">
    <property type="entry name" value="Tetratricopeptide repeat domain"/>
    <property type="match status" value="1"/>
</dbReference>
<proteinExistence type="predicted"/>
<evidence type="ECO:0000313" key="3">
    <source>
        <dbReference type="Proteomes" id="UP000001822"/>
    </source>
</evidence>
<dbReference type="AlphaFoldDB" id="A0A6N4SP86"/>
<accession>A0A6N4SP86</accession>
<evidence type="ECO:0000313" key="2">
    <source>
        <dbReference type="EMBL" id="ABG58057.1"/>
    </source>
</evidence>
<keyword evidence="3" id="KW-1185">Reference proteome</keyword>
<gene>
    <name evidence="2" type="ordered locus">CHU_0770</name>
</gene>
<dbReference type="EMBL" id="CP000383">
    <property type="protein sequence ID" value="ABG58057.1"/>
    <property type="molecule type" value="Genomic_DNA"/>
</dbReference>
<name>A0A6N4SP86_CYTH3</name>
<sequence>MLRMKKFLVVFFLVQSIFVFAQQSKKVESALKTFNSGKIDDGIKKMEAATQEDPSEDNWDLLVQMYKYRYEYAEQQQEDALTLLLLQSLGGSKAKIKKYTSPSVCYRDLIEKSKQAELNSRSTTASMVLRAYLVDYYPDTAVADTAKKEFNSAEKYFSEKDYPNAKLHYQNACKLDPSYYKALIYLGDTHWHMKKMDSAIYYFKQGIQMHGDLLEPRKYLVDALRDSKQYDEAIQESINAITVYPDESMFEKVESLYAKTGRTFDRHWIKRGCNVNTYAGTQLVTTNETWKAYQQARGEIKTYCDTNGVIVKSNSLTKAHYMEVYSWEKMLASNLVVPQELAFAKKMADEGYLDCYVFISLYHYDEYDQFIDFAKNNKERIRTYITKYLIQ</sequence>
<protein>
    <submittedName>
        <fullName evidence="2">Uncharacterized protein</fullName>
    </submittedName>
</protein>
<dbReference type="SUPFAM" id="SSF48452">
    <property type="entry name" value="TPR-like"/>
    <property type="match status" value="1"/>
</dbReference>
<dbReference type="KEGG" id="chu:CHU_0770"/>
<dbReference type="InterPro" id="IPR019734">
    <property type="entry name" value="TPR_rpt"/>
</dbReference>
<keyword evidence="1" id="KW-0732">Signal</keyword>